<dbReference type="PIRSF" id="PIRSF006324">
    <property type="entry name" value="LeuE"/>
    <property type="match status" value="1"/>
</dbReference>
<accession>A0A1I0CHX3</accession>
<evidence type="ECO:0000313" key="7">
    <source>
        <dbReference type="EMBL" id="SET19212.1"/>
    </source>
</evidence>
<dbReference type="GO" id="GO:0015171">
    <property type="term" value="F:amino acid transmembrane transporter activity"/>
    <property type="evidence" value="ECO:0007669"/>
    <property type="project" value="TreeGrafter"/>
</dbReference>
<dbReference type="Proteomes" id="UP000198762">
    <property type="component" value="Unassembled WGS sequence"/>
</dbReference>
<dbReference type="OrthoDB" id="9804822at2"/>
<dbReference type="Pfam" id="PF01810">
    <property type="entry name" value="LysE"/>
    <property type="match status" value="1"/>
</dbReference>
<dbReference type="AlphaFoldDB" id="A0A1I0CHX3"/>
<comment type="subcellular location">
    <subcellularLocation>
        <location evidence="1">Cell membrane</location>
        <topology evidence="1">Multi-pass membrane protein</topology>
    </subcellularLocation>
</comment>
<organism evidence="7 8">
    <name type="scientific">Marinobacter segnicrescens</name>
    <dbReference type="NCBI Taxonomy" id="430453"/>
    <lineage>
        <taxon>Bacteria</taxon>
        <taxon>Pseudomonadati</taxon>
        <taxon>Pseudomonadota</taxon>
        <taxon>Gammaproteobacteria</taxon>
        <taxon>Pseudomonadales</taxon>
        <taxon>Marinobacteraceae</taxon>
        <taxon>Marinobacter</taxon>
    </lineage>
</organism>
<evidence type="ECO:0000256" key="4">
    <source>
        <dbReference type="ARBA" id="ARBA00022989"/>
    </source>
</evidence>
<dbReference type="GO" id="GO:0005886">
    <property type="term" value="C:plasma membrane"/>
    <property type="evidence" value="ECO:0007669"/>
    <property type="project" value="UniProtKB-SubCell"/>
</dbReference>
<keyword evidence="3 6" id="KW-0812">Transmembrane</keyword>
<proteinExistence type="predicted"/>
<keyword evidence="8" id="KW-1185">Reference proteome</keyword>
<keyword evidence="2" id="KW-1003">Cell membrane</keyword>
<sequence>MGDLALFCFTLVAIYLTPGPDMLLVLSTSMNGGARQAVAVSTGLALARSLHVLLAAIGLAALLQTTPWAYHAIRLAGATYLLYLAWRFLTLDTPTMQAVEAASESSRSRYLRSFSQGALTNLLNPKSLIFCSVLLPQFVEPAQDVASQFATLGLILAVIGLGFDLVYSLIGKEIAAFTASHKGMQKMQNRVVAGLLALIGLKVGLA</sequence>
<dbReference type="EMBL" id="FOHZ01000005">
    <property type="protein sequence ID" value="SET19212.1"/>
    <property type="molecule type" value="Genomic_DNA"/>
</dbReference>
<feature type="transmembrane region" description="Helical" evidence="6">
    <location>
        <begin position="68"/>
        <end position="86"/>
    </location>
</feature>
<feature type="transmembrane region" description="Helical" evidence="6">
    <location>
        <begin position="6"/>
        <end position="26"/>
    </location>
</feature>
<evidence type="ECO:0000256" key="2">
    <source>
        <dbReference type="ARBA" id="ARBA00022475"/>
    </source>
</evidence>
<feature type="transmembrane region" description="Helical" evidence="6">
    <location>
        <begin position="38"/>
        <end position="62"/>
    </location>
</feature>
<protein>
    <submittedName>
        <fullName evidence="7">Threonine/homoserine/homoserine lactone efflux protein</fullName>
    </submittedName>
</protein>
<feature type="transmembrane region" description="Helical" evidence="6">
    <location>
        <begin position="118"/>
        <end position="139"/>
    </location>
</feature>
<evidence type="ECO:0000256" key="6">
    <source>
        <dbReference type="SAM" id="Phobius"/>
    </source>
</evidence>
<dbReference type="STRING" id="430453.SAMN04487962_105167"/>
<gene>
    <name evidence="7" type="ORF">SAMN04487962_105167</name>
</gene>
<evidence type="ECO:0000256" key="3">
    <source>
        <dbReference type="ARBA" id="ARBA00022692"/>
    </source>
</evidence>
<feature type="transmembrane region" description="Helical" evidence="6">
    <location>
        <begin position="145"/>
        <end position="167"/>
    </location>
</feature>
<dbReference type="InterPro" id="IPR001123">
    <property type="entry name" value="LeuE-type"/>
</dbReference>
<dbReference type="RefSeq" id="WP_091850089.1">
    <property type="nucleotide sequence ID" value="NZ_FOHZ01000005.1"/>
</dbReference>
<name>A0A1I0CHX3_9GAMM</name>
<keyword evidence="5 6" id="KW-0472">Membrane</keyword>
<evidence type="ECO:0000256" key="5">
    <source>
        <dbReference type="ARBA" id="ARBA00023136"/>
    </source>
</evidence>
<evidence type="ECO:0000313" key="8">
    <source>
        <dbReference type="Proteomes" id="UP000198762"/>
    </source>
</evidence>
<dbReference type="PANTHER" id="PTHR30086">
    <property type="entry name" value="ARGININE EXPORTER PROTEIN ARGO"/>
    <property type="match status" value="1"/>
</dbReference>
<keyword evidence="4 6" id="KW-1133">Transmembrane helix</keyword>
<dbReference type="PANTHER" id="PTHR30086:SF20">
    <property type="entry name" value="ARGININE EXPORTER PROTEIN ARGO-RELATED"/>
    <property type="match status" value="1"/>
</dbReference>
<reference evidence="8" key="1">
    <citation type="submission" date="2016-10" db="EMBL/GenBank/DDBJ databases">
        <authorList>
            <person name="Varghese N."/>
            <person name="Submissions S."/>
        </authorList>
    </citation>
    <scope>NUCLEOTIDE SEQUENCE [LARGE SCALE GENOMIC DNA]</scope>
    <source>
        <strain evidence="8">CGMCC 1.6489</strain>
    </source>
</reference>
<evidence type="ECO:0000256" key="1">
    <source>
        <dbReference type="ARBA" id="ARBA00004651"/>
    </source>
</evidence>